<reference evidence="3" key="1">
    <citation type="journal article" date="2019" name="Int. J. Syst. Evol. Microbiol.">
        <title>The Global Catalogue of Microorganisms (GCM) 10K type strain sequencing project: providing services to taxonomists for standard genome sequencing and annotation.</title>
        <authorList>
            <consortium name="The Broad Institute Genomics Platform"/>
            <consortium name="The Broad Institute Genome Sequencing Center for Infectious Disease"/>
            <person name="Wu L."/>
            <person name="Ma J."/>
        </authorList>
    </citation>
    <scope>NUCLEOTIDE SEQUENCE [LARGE SCALE GENOMIC DNA]</scope>
    <source>
        <strain evidence="3">JCM 17138</strain>
    </source>
</reference>
<accession>A0ABP7JBN5</accession>
<comment type="caution">
    <text evidence="2">The sequence shown here is derived from an EMBL/GenBank/DDBJ whole genome shotgun (WGS) entry which is preliminary data.</text>
</comment>
<evidence type="ECO:0000256" key="1">
    <source>
        <dbReference type="SAM" id="MobiDB-lite"/>
    </source>
</evidence>
<protein>
    <recommendedName>
        <fullName evidence="4">Transposase</fullName>
    </recommendedName>
</protein>
<keyword evidence="3" id="KW-1185">Reference proteome</keyword>
<name>A0ABP7JBN5_9ACTN</name>
<sequence>MIRASPALPGATHDITAACIHDVIDTLTAAGVPCRADKAYQGADGTVRLPTAAAGTNHDSGVTGDRQLHKPVPSARTRGKTSAGSKEGNTTHCMMSPFRLARTCLTSCLDRSVPMCNSLRSDSAETGR</sequence>
<evidence type="ECO:0000313" key="2">
    <source>
        <dbReference type="EMBL" id="GAA3839212.1"/>
    </source>
</evidence>
<dbReference type="EMBL" id="BAABDE010000038">
    <property type="protein sequence ID" value="GAA3839212.1"/>
    <property type="molecule type" value="Genomic_DNA"/>
</dbReference>
<evidence type="ECO:0008006" key="4">
    <source>
        <dbReference type="Google" id="ProtNLM"/>
    </source>
</evidence>
<dbReference type="Proteomes" id="UP001501009">
    <property type="component" value="Unassembled WGS sequence"/>
</dbReference>
<proteinExistence type="predicted"/>
<organism evidence="2 3">
    <name type="scientific">Streptomyces coacervatus</name>
    <dbReference type="NCBI Taxonomy" id="647381"/>
    <lineage>
        <taxon>Bacteria</taxon>
        <taxon>Bacillati</taxon>
        <taxon>Actinomycetota</taxon>
        <taxon>Actinomycetes</taxon>
        <taxon>Kitasatosporales</taxon>
        <taxon>Streptomycetaceae</taxon>
        <taxon>Streptomyces</taxon>
    </lineage>
</organism>
<feature type="compositionally biased region" description="Polar residues" evidence="1">
    <location>
        <begin position="80"/>
        <end position="92"/>
    </location>
</feature>
<gene>
    <name evidence="2" type="ORF">GCM10022403_084390</name>
</gene>
<feature type="region of interest" description="Disordered" evidence="1">
    <location>
        <begin position="54"/>
        <end position="92"/>
    </location>
</feature>
<evidence type="ECO:0000313" key="3">
    <source>
        <dbReference type="Proteomes" id="UP001501009"/>
    </source>
</evidence>